<name>A0A316VBU3_9BASI</name>
<feature type="compositionally biased region" description="Polar residues" evidence="1">
    <location>
        <begin position="76"/>
        <end position="87"/>
    </location>
</feature>
<dbReference type="EMBL" id="KZ819603">
    <property type="protein sequence ID" value="PWN34940.1"/>
    <property type="molecule type" value="Genomic_DNA"/>
</dbReference>
<sequence>MALAGSPRDARIKSKEQLPTQRPMLPDLNEMPPVVDETSPHHEQQYSERVSAKAAEAQPNRIATTTSKKKKKKLRQPNSQRPYASLTNEEKKAYSRYQTIKTRERFNKMTMLKSWLIMSVFIYIRLEVGFCVDFESNTPAASSPSRDNGLKDKDNLPDLNVPLDGLFAEQDTNTEPTTGSAYSRRMSKLRKVGKLEEYKARERERLRKQYHTLSPAQKLARSRKSGTQLNARLNKDMVLRESLKKSRLDSSRRFRVRERAEKEGKALGPAYAKRKPGRPITTTSPLNGKDDSHAGQ</sequence>
<organism evidence="2 3">
    <name type="scientific">Meira miltonrushii</name>
    <dbReference type="NCBI Taxonomy" id="1280837"/>
    <lineage>
        <taxon>Eukaryota</taxon>
        <taxon>Fungi</taxon>
        <taxon>Dikarya</taxon>
        <taxon>Basidiomycota</taxon>
        <taxon>Ustilaginomycotina</taxon>
        <taxon>Exobasidiomycetes</taxon>
        <taxon>Exobasidiales</taxon>
        <taxon>Brachybasidiaceae</taxon>
        <taxon>Meira</taxon>
    </lineage>
</organism>
<dbReference type="AlphaFoldDB" id="A0A316VBU3"/>
<keyword evidence="3" id="KW-1185">Reference proteome</keyword>
<protein>
    <submittedName>
        <fullName evidence="2">Uncharacterized protein</fullName>
    </submittedName>
</protein>
<dbReference type="Proteomes" id="UP000245771">
    <property type="component" value="Unassembled WGS sequence"/>
</dbReference>
<evidence type="ECO:0000313" key="3">
    <source>
        <dbReference type="Proteomes" id="UP000245771"/>
    </source>
</evidence>
<feature type="region of interest" description="Disordered" evidence="1">
    <location>
        <begin position="247"/>
        <end position="296"/>
    </location>
</feature>
<dbReference type="InParanoid" id="A0A316VBU3"/>
<feature type="compositionally biased region" description="Basic and acidic residues" evidence="1">
    <location>
        <begin position="247"/>
        <end position="265"/>
    </location>
</feature>
<dbReference type="GeneID" id="37023162"/>
<evidence type="ECO:0000256" key="1">
    <source>
        <dbReference type="SAM" id="MobiDB-lite"/>
    </source>
</evidence>
<proteinExistence type="predicted"/>
<reference evidence="2 3" key="1">
    <citation type="journal article" date="2018" name="Mol. Biol. Evol.">
        <title>Broad Genomic Sampling Reveals a Smut Pathogenic Ancestry of the Fungal Clade Ustilaginomycotina.</title>
        <authorList>
            <person name="Kijpornyongpan T."/>
            <person name="Mondo S.J."/>
            <person name="Barry K."/>
            <person name="Sandor L."/>
            <person name="Lee J."/>
            <person name="Lipzen A."/>
            <person name="Pangilinan J."/>
            <person name="LaButti K."/>
            <person name="Hainaut M."/>
            <person name="Henrissat B."/>
            <person name="Grigoriev I.V."/>
            <person name="Spatafora J.W."/>
            <person name="Aime M.C."/>
        </authorList>
    </citation>
    <scope>NUCLEOTIDE SEQUENCE [LARGE SCALE GENOMIC DNA]</scope>
    <source>
        <strain evidence="2 3">MCA 3882</strain>
    </source>
</reference>
<accession>A0A316VBU3</accession>
<feature type="region of interest" description="Disordered" evidence="1">
    <location>
        <begin position="1"/>
        <end position="92"/>
    </location>
</feature>
<evidence type="ECO:0000313" key="2">
    <source>
        <dbReference type="EMBL" id="PWN34940.1"/>
    </source>
</evidence>
<gene>
    <name evidence="2" type="ORF">FA14DRAFT_184307</name>
</gene>
<dbReference type="RefSeq" id="XP_025355242.1">
    <property type="nucleotide sequence ID" value="XM_025501381.1"/>
</dbReference>